<gene>
    <name evidence="1" type="ORF">Pme01_32570</name>
</gene>
<accession>A0A8J3X0R5</accession>
<dbReference type="AlphaFoldDB" id="A0A8J3X0R5"/>
<organism evidence="1 2">
    <name type="scientific">Planosporangium mesophilum</name>
    <dbReference type="NCBI Taxonomy" id="689768"/>
    <lineage>
        <taxon>Bacteria</taxon>
        <taxon>Bacillati</taxon>
        <taxon>Actinomycetota</taxon>
        <taxon>Actinomycetes</taxon>
        <taxon>Micromonosporales</taxon>
        <taxon>Micromonosporaceae</taxon>
        <taxon>Planosporangium</taxon>
    </lineage>
</organism>
<proteinExistence type="predicted"/>
<sequence>MADNELVIRFHPVGGDDVSLLSTDFARPEDALEAIARAVDERRSLVLSHTKEGLGASESAMVLNLANVVSVRVTTMGEADTTGPYL</sequence>
<evidence type="ECO:0000313" key="1">
    <source>
        <dbReference type="EMBL" id="GII23660.1"/>
    </source>
</evidence>
<dbReference type="Proteomes" id="UP000599074">
    <property type="component" value="Unassembled WGS sequence"/>
</dbReference>
<reference evidence="1" key="1">
    <citation type="submission" date="2021-01" db="EMBL/GenBank/DDBJ databases">
        <title>Whole genome shotgun sequence of Planosporangium mesophilum NBRC 109066.</title>
        <authorList>
            <person name="Komaki H."/>
            <person name="Tamura T."/>
        </authorList>
    </citation>
    <scope>NUCLEOTIDE SEQUENCE</scope>
    <source>
        <strain evidence="1">NBRC 109066</strain>
    </source>
</reference>
<comment type="caution">
    <text evidence="1">The sequence shown here is derived from an EMBL/GenBank/DDBJ whole genome shotgun (WGS) entry which is preliminary data.</text>
</comment>
<keyword evidence="2" id="KW-1185">Reference proteome</keyword>
<evidence type="ECO:0000313" key="2">
    <source>
        <dbReference type="Proteomes" id="UP000599074"/>
    </source>
</evidence>
<protein>
    <submittedName>
        <fullName evidence="1">Uncharacterized protein</fullName>
    </submittedName>
</protein>
<dbReference type="EMBL" id="BOON01000031">
    <property type="protein sequence ID" value="GII23660.1"/>
    <property type="molecule type" value="Genomic_DNA"/>
</dbReference>
<name>A0A8J3X0R5_9ACTN</name>
<dbReference type="RefSeq" id="WP_168114311.1">
    <property type="nucleotide sequence ID" value="NZ_BOON01000031.1"/>
</dbReference>